<gene>
    <name evidence="16 17" type="primary">LOC112047235</name>
</gene>
<keyword evidence="7" id="KW-0547">Nucleotide-binding</keyword>
<protein>
    <submittedName>
        <fullName evidence="16 17">Cyclic GMP-AMP synthase-like receptor</fullName>
    </submittedName>
</protein>
<evidence type="ECO:0000259" key="14">
    <source>
        <dbReference type="Pfam" id="PF20266"/>
    </source>
</evidence>
<keyword evidence="15" id="KW-1185">Reference proteome</keyword>
<keyword evidence="4" id="KW-0808">Transferase</keyword>
<evidence type="ECO:0000256" key="4">
    <source>
        <dbReference type="ARBA" id="ARBA00022679"/>
    </source>
</evidence>
<evidence type="ECO:0000256" key="2">
    <source>
        <dbReference type="ARBA" id="ARBA00001946"/>
    </source>
</evidence>
<evidence type="ECO:0000256" key="10">
    <source>
        <dbReference type="ARBA" id="ARBA00023134"/>
    </source>
</evidence>
<dbReference type="InterPro" id="IPR046906">
    <property type="entry name" value="Mab-21_HhH/H2TH-like"/>
</dbReference>
<dbReference type="Pfam" id="PF20266">
    <property type="entry name" value="Mab-21_C"/>
    <property type="match status" value="1"/>
</dbReference>
<dbReference type="Pfam" id="PF03281">
    <property type="entry name" value="Mab-21"/>
    <property type="match status" value="1"/>
</dbReference>
<evidence type="ECO:0000256" key="7">
    <source>
        <dbReference type="ARBA" id="ARBA00022741"/>
    </source>
</evidence>
<keyword evidence="8" id="KW-0067">ATP-binding</keyword>
<evidence type="ECO:0000313" key="16">
    <source>
        <dbReference type="RefSeq" id="XP_023940040.2"/>
    </source>
</evidence>
<proteinExistence type="inferred from homology"/>
<comment type="similarity">
    <text evidence="3">Belongs to the mab-21 family.</text>
</comment>
<dbReference type="RefSeq" id="XP_023940042.2">
    <property type="nucleotide sequence ID" value="XM_024084274.2"/>
</dbReference>
<evidence type="ECO:0000256" key="8">
    <source>
        <dbReference type="ARBA" id="ARBA00022840"/>
    </source>
</evidence>
<evidence type="ECO:0000313" key="17">
    <source>
        <dbReference type="RefSeq" id="XP_023940042.2"/>
    </source>
</evidence>
<dbReference type="InterPro" id="IPR046903">
    <property type="entry name" value="Mab-21-like_nuc_Trfase"/>
</dbReference>
<accession>A0A6J1N4M8</accession>
<sequence length="505" mass="58673">MNRDNNRDRDRDENGNGNGNGGNQNGGWTWWQAGATAAGVGALASLGYLLIRGSSSSEEPSPAHPPPQRDASERRGFLSNLADTLEAATNTNKMDCVVSRANVPSWPNINNLNALLADIHVRHIALKREDFQRHYRVFMGVFAQLQQCMKEVDKYYERYASNVQFAGSHYDRLRIKKPDEFDMDIVIGVPVNMRRDPSDPLESDIVIEQKSPGFVQLRAGTQYQNILIRDGIDCVINKTAYGWLDDRKYILRSKFIDWFKSVGNKGLNRFQLKDGQRVCYVDSTCYTIRTSSSGPAWTIIIEAPGFRLDVDLVPALKFPENRWLNARSYRPIPVDCRRGYWMVVPKPNKAGSPHDEQRSWRIALQEQEKQLLNNTNSLRQVIRLLKKFRDAQGMQKIASYYIKTIFFWEIIEKQGDTTFWQRNDIAYLFQHMMKKFYEALDRGSIPYFWNRNNNMIENLNSNLRNEYKRKILSLLNVLDSPREYKSVARYLLDSNEYLEYQRFIN</sequence>
<feature type="region of interest" description="Disordered" evidence="12">
    <location>
        <begin position="1"/>
        <end position="27"/>
    </location>
</feature>
<keyword evidence="11" id="KW-0464">Manganese</keyword>
<dbReference type="SMART" id="SM01265">
    <property type="entry name" value="Mab-21"/>
    <property type="match status" value="1"/>
</dbReference>
<dbReference type="GeneID" id="112047235"/>
<evidence type="ECO:0000256" key="6">
    <source>
        <dbReference type="ARBA" id="ARBA00022723"/>
    </source>
</evidence>
<feature type="domain" description="Mab-21-like nucleotidyltransferase" evidence="13">
    <location>
        <begin position="169"/>
        <end position="374"/>
    </location>
</feature>
<comment type="cofactor">
    <cofactor evidence="1">
        <name>Mn(2+)</name>
        <dbReference type="ChEBI" id="CHEBI:29035"/>
    </cofactor>
</comment>
<feature type="compositionally biased region" description="Gly residues" evidence="12">
    <location>
        <begin position="16"/>
        <end position="25"/>
    </location>
</feature>
<dbReference type="OrthoDB" id="6054650at2759"/>
<name>A0A6J1N4M8_BICAN</name>
<dbReference type="InterPro" id="IPR024810">
    <property type="entry name" value="MAB21L/cGLR"/>
</dbReference>
<evidence type="ECO:0000256" key="12">
    <source>
        <dbReference type="SAM" id="MobiDB-lite"/>
    </source>
</evidence>
<dbReference type="PANTHER" id="PTHR10656">
    <property type="entry name" value="CELL FATE DETERMINING PROTEIN MAB21-RELATED"/>
    <property type="match status" value="1"/>
</dbReference>
<comment type="cofactor">
    <cofactor evidence="2">
        <name>Mg(2+)</name>
        <dbReference type="ChEBI" id="CHEBI:18420"/>
    </cofactor>
</comment>
<dbReference type="PANTHER" id="PTHR10656:SF42">
    <property type="entry name" value="CYCLIC GMP-AMP SYNTHASE-LIKE PROTEIN-RELATED"/>
    <property type="match status" value="1"/>
</dbReference>
<evidence type="ECO:0000259" key="13">
    <source>
        <dbReference type="Pfam" id="PF03281"/>
    </source>
</evidence>
<keyword evidence="10" id="KW-0342">GTP-binding</keyword>
<evidence type="ECO:0000313" key="15">
    <source>
        <dbReference type="Proteomes" id="UP001652582"/>
    </source>
</evidence>
<reference evidence="16 17" key="1">
    <citation type="submission" date="2025-05" db="UniProtKB">
        <authorList>
            <consortium name="RefSeq"/>
        </authorList>
    </citation>
    <scope>IDENTIFICATION</scope>
</reference>
<organism evidence="15 17">
    <name type="scientific">Bicyclus anynana</name>
    <name type="common">Squinting bush brown butterfly</name>
    <dbReference type="NCBI Taxonomy" id="110368"/>
    <lineage>
        <taxon>Eukaryota</taxon>
        <taxon>Metazoa</taxon>
        <taxon>Ecdysozoa</taxon>
        <taxon>Arthropoda</taxon>
        <taxon>Hexapoda</taxon>
        <taxon>Insecta</taxon>
        <taxon>Pterygota</taxon>
        <taxon>Neoptera</taxon>
        <taxon>Endopterygota</taxon>
        <taxon>Lepidoptera</taxon>
        <taxon>Glossata</taxon>
        <taxon>Ditrysia</taxon>
        <taxon>Papilionoidea</taxon>
        <taxon>Nymphalidae</taxon>
        <taxon>Satyrinae</taxon>
        <taxon>Satyrini</taxon>
        <taxon>Mycalesina</taxon>
        <taxon>Bicyclus</taxon>
    </lineage>
</organism>
<evidence type="ECO:0000256" key="11">
    <source>
        <dbReference type="ARBA" id="ARBA00023211"/>
    </source>
</evidence>
<keyword evidence="5" id="KW-0548">Nucleotidyltransferase</keyword>
<dbReference type="Gene3D" id="3.30.460.90">
    <property type="match status" value="1"/>
</dbReference>
<keyword evidence="6" id="KW-0479">Metal-binding</keyword>
<dbReference type="RefSeq" id="XP_023940040.2">
    <property type="nucleotide sequence ID" value="XM_024084272.2"/>
</dbReference>
<dbReference type="Gene3D" id="1.10.1410.40">
    <property type="match status" value="1"/>
</dbReference>
<keyword evidence="9" id="KW-0460">Magnesium</keyword>
<evidence type="ECO:0000256" key="9">
    <source>
        <dbReference type="ARBA" id="ARBA00022842"/>
    </source>
</evidence>
<feature type="compositionally biased region" description="Basic and acidic residues" evidence="12">
    <location>
        <begin position="1"/>
        <end position="14"/>
    </location>
</feature>
<evidence type="ECO:0000256" key="3">
    <source>
        <dbReference type="ARBA" id="ARBA00008307"/>
    </source>
</evidence>
<feature type="region of interest" description="Disordered" evidence="12">
    <location>
        <begin position="54"/>
        <end position="74"/>
    </location>
</feature>
<dbReference type="Proteomes" id="UP001652582">
    <property type="component" value="Chromosome 7"/>
</dbReference>
<evidence type="ECO:0000256" key="5">
    <source>
        <dbReference type="ARBA" id="ARBA00022695"/>
    </source>
</evidence>
<feature type="domain" description="Mab-21-like HhH/H2TH-like" evidence="14">
    <location>
        <begin position="378"/>
        <end position="471"/>
    </location>
</feature>
<evidence type="ECO:0000256" key="1">
    <source>
        <dbReference type="ARBA" id="ARBA00001936"/>
    </source>
</evidence>